<proteinExistence type="predicted"/>
<dbReference type="GO" id="GO:0051539">
    <property type="term" value="F:4 iron, 4 sulfur cluster binding"/>
    <property type="evidence" value="ECO:0007669"/>
    <property type="project" value="UniProtKB-KW"/>
</dbReference>
<dbReference type="PANTHER" id="PTHR30573:SF0">
    <property type="entry name" value="QUINOLINATE SYNTHASE, CHLOROPLASTIC"/>
    <property type="match status" value="1"/>
</dbReference>
<organism evidence="11 12">
    <name type="scientific">Candidatus Limivivens merdigallinarum</name>
    <dbReference type="NCBI Taxonomy" id="2840859"/>
    <lineage>
        <taxon>Bacteria</taxon>
        <taxon>Bacillati</taxon>
        <taxon>Bacillota</taxon>
        <taxon>Clostridia</taxon>
        <taxon>Lachnospirales</taxon>
        <taxon>Lachnospiraceae</taxon>
        <taxon>Lachnospiraceae incertae sedis</taxon>
        <taxon>Candidatus Limivivens</taxon>
    </lineage>
</organism>
<evidence type="ECO:0000256" key="10">
    <source>
        <dbReference type="NCBIfam" id="TIGR00550"/>
    </source>
</evidence>
<dbReference type="Gene3D" id="3.40.50.10800">
    <property type="entry name" value="NadA-like"/>
    <property type="match status" value="3"/>
</dbReference>
<reference evidence="11" key="2">
    <citation type="journal article" date="2021" name="PeerJ">
        <title>Extensive microbial diversity within the chicken gut microbiome revealed by metagenomics and culture.</title>
        <authorList>
            <person name="Gilroy R."/>
            <person name="Ravi A."/>
            <person name="Getino M."/>
            <person name="Pursley I."/>
            <person name="Horton D.L."/>
            <person name="Alikhan N.F."/>
            <person name="Baker D."/>
            <person name="Gharbi K."/>
            <person name="Hall N."/>
            <person name="Watson M."/>
            <person name="Adriaenssens E.M."/>
            <person name="Foster-Nyarko E."/>
            <person name="Jarju S."/>
            <person name="Secka A."/>
            <person name="Antonio M."/>
            <person name="Oren A."/>
            <person name="Chaudhuri R.R."/>
            <person name="La Ragione R."/>
            <person name="Hildebrand F."/>
            <person name="Pallen M.J."/>
        </authorList>
    </citation>
    <scope>NUCLEOTIDE SEQUENCE</scope>
    <source>
        <strain evidence="11">ChiSjej3B21-11622</strain>
    </source>
</reference>
<dbReference type="GO" id="GO:0034628">
    <property type="term" value="P:'de novo' NAD+ biosynthetic process from L-aspartate"/>
    <property type="evidence" value="ECO:0007669"/>
    <property type="project" value="TreeGrafter"/>
</dbReference>
<reference evidence="11" key="1">
    <citation type="submission" date="2020-10" db="EMBL/GenBank/DDBJ databases">
        <authorList>
            <person name="Gilroy R."/>
        </authorList>
    </citation>
    <scope>NUCLEOTIDE SEQUENCE</scope>
    <source>
        <strain evidence="11">ChiSjej3B21-11622</strain>
    </source>
</reference>
<dbReference type="Proteomes" id="UP000886886">
    <property type="component" value="Unassembled WGS sequence"/>
</dbReference>
<evidence type="ECO:0000256" key="5">
    <source>
        <dbReference type="ARBA" id="ARBA00022642"/>
    </source>
</evidence>
<evidence type="ECO:0000256" key="7">
    <source>
        <dbReference type="ARBA" id="ARBA00022723"/>
    </source>
</evidence>
<keyword evidence="8" id="KW-0408">Iron</keyword>
<protein>
    <recommendedName>
        <fullName evidence="3 10">Quinolinate synthase</fullName>
        <ecNumber evidence="3 10">2.5.1.72</ecNumber>
    </recommendedName>
</protein>
<evidence type="ECO:0000256" key="4">
    <source>
        <dbReference type="ARBA" id="ARBA00022485"/>
    </source>
</evidence>
<sequence>MTIAEEIREWKRKKDAVILAHYYVPGEVQEIADDIGDSYYLSKAAVSRKERVLVFCGVSFMGESAKILNPDKTVLMPDRRADCAMAHMADRETIQKMRDRYEDLAVVCYINSTAELKQYSDVCVTSANAVDIVRALPNKRIFFIPDRNLAHYVAEQVPEKQFLYNEGFCPIHERMLPGEVERLKAQHPDAKILVHPECPEQIRKMADHIGSTSGIIKYVGKSADSEFIICTEEGVRYELEKNAPGKQFYFTETLPVCRDMKLVTLEKILHVLKTGENEVVLPEEMIKACEKPLKRMLELGR</sequence>
<evidence type="ECO:0000256" key="9">
    <source>
        <dbReference type="ARBA" id="ARBA00023014"/>
    </source>
</evidence>
<evidence type="ECO:0000256" key="3">
    <source>
        <dbReference type="ARBA" id="ARBA00012669"/>
    </source>
</evidence>
<keyword evidence="6" id="KW-0808">Transferase</keyword>
<dbReference type="GO" id="GO:0008987">
    <property type="term" value="F:quinolinate synthetase A activity"/>
    <property type="evidence" value="ECO:0007669"/>
    <property type="project" value="UniProtKB-UniRule"/>
</dbReference>
<keyword evidence="9" id="KW-0411">Iron-sulfur</keyword>
<dbReference type="EC" id="2.5.1.72" evidence="3 10"/>
<dbReference type="NCBIfam" id="NF006878">
    <property type="entry name" value="PRK09375.1-2"/>
    <property type="match status" value="1"/>
</dbReference>
<evidence type="ECO:0000256" key="2">
    <source>
        <dbReference type="ARBA" id="ARBA00005065"/>
    </source>
</evidence>
<dbReference type="EMBL" id="DVFT01000063">
    <property type="protein sequence ID" value="HIQ95785.1"/>
    <property type="molecule type" value="Genomic_DNA"/>
</dbReference>
<dbReference type="InterPro" id="IPR036094">
    <property type="entry name" value="NadA_sf"/>
</dbReference>
<accession>A0A9D0ZUR6</accession>
<dbReference type="InterPro" id="IPR003473">
    <property type="entry name" value="NadA"/>
</dbReference>
<keyword evidence="7" id="KW-0479">Metal-binding</keyword>
<evidence type="ECO:0000256" key="6">
    <source>
        <dbReference type="ARBA" id="ARBA00022679"/>
    </source>
</evidence>
<evidence type="ECO:0000256" key="8">
    <source>
        <dbReference type="ARBA" id="ARBA00023004"/>
    </source>
</evidence>
<evidence type="ECO:0000256" key="1">
    <source>
        <dbReference type="ARBA" id="ARBA00001966"/>
    </source>
</evidence>
<dbReference type="GO" id="GO:0005829">
    <property type="term" value="C:cytosol"/>
    <property type="evidence" value="ECO:0007669"/>
    <property type="project" value="TreeGrafter"/>
</dbReference>
<dbReference type="SUPFAM" id="SSF142754">
    <property type="entry name" value="NadA-like"/>
    <property type="match status" value="1"/>
</dbReference>
<dbReference type="GO" id="GO:0046872">
    <property type="term" value="F:metal ion binding"/>
    <property type="evidence" value="ECO:0007669"/>
    <property type="project" value="UniProtKB-KW"/>
</dbReference>
<dbReference type="AlphaFoldDB" id="A0A9D0ZUR6"/>
<comment type="caution">
    <text evidence="11">The sequence shown here is derived from an EMBL/GenBank/DDBJ whole genome shotgun (WGS) entry which is preliminary data.</text>
</comment>
<evidence type="ECO:0000313" key="11">
    <source>
        <dbReference type="EMBL" id="HIQ95785.1"/>
    </source>
</evidence>
<keyword evidence="5" id="KW-0662">Pyridine nucleotide biosynthesis</keyword>
<name>A0A9D0ZUR6_9FIRM</name>
<dbReference type="Pfam" id="PF02445">
    <property type="entry name" value="NadA"/>
    <property type="match status" value="1"/>
</dbReference>
<evidence type="ECO:0000313" key="12">
    <source>
        <dbReference type="Proteomes" id="UP000886886"/>
    </source>
</evidence>
<dbReference type="PANTHER" id="PTHR30573">
    <property type="entry name" value="QUINOLINATE SYNTHETASE A"/>
    <property type="match status" value="1"/>
</dbReference>
<comment type="cofactor">
    <cofactor evidence="1">
        <name>[4Fe-4S] cluster</name>
        <dbReference type="ChEBI" id="CHEBI:49883"/>
    </cofactor>
</comment>
<dbReference type="NCBIfam" id="TIGR00550">
    <property type="entry name" value="nadA"/>
    <property type="match status" value="1"/>
</dbReference>
<comment type="pathway">
    <text evidence="2">Cofactor biosynthesis; NAD(+) biosynthesis; quinolinate from iminoaspartate: step 1/1.</text>
</comment>
<keyword evidence="4" id="KW-0004">4Fe-4S</keyword>
<gene>
    <name evidence="11" type="primary">nadA</name>
    <name evidence="11" type="ORF">IAB26_04410</name>
</gene>